<dbReference type="AlphaFoldDB" id="A0A1F5XZS0"/>
<dbReference type="EMBL" id="MFIQ01000021">
    <property type="protein sequence ID" value="OGF93349.1"/>
    <property type="molecule type" value="Genomic_DNA"/>
</dbReference>
<dbReference type="InterPro" id="IPR048389">
    <property type="entry name" value="YciQ-like_C"/>
</dbReference>
<organism evidence="5 6">
    <name type="scientific">Candidatus Giovannonibacteria bacterium RIFCSPLOWO2_12_FULL_44_15</name>
    <dbReference type="NCBI Taxonomy" id="1798364"/>
    <lineage>
        <taxon>Bacteria</taxon>
        <taxon>Candidatus Giovannoniibacteriota</taxon>
    </lineage>
</organism>
<feature type="transmembrane region" description="Helical" evidence="2">
    <location>
        <begin position="420"/>
        <end position="437"/>
    </location>
</feature>
<reference evidence="5 6" key="1">
    <citation type="journal article" date="2016" name="Nat. Commun.">
        <title>Thousands of microbial genomes shed light on interconnected biogeochemical processes in an aquifer system.</title>
        <authorList>
            <person name="Anantharaman K."/>
            <person name="Brown C.T."/>
            <person name="Hug L.A."/>
            <person name="Sharon I."/>
            <person name="Castelle C.J."/>
            <person name="Probst A.J."/>
            <person name="Thomas B.C."/>
            <person name="Singh A."/>
            <person name="Wilkins M.J."/>
            <person name="Karaoz U."/>
            <person name="Brodie E.L."/>
            <person name="Williams K.H."/>
            <person name="Hubbard S.S."/>
            <person name="Banfield J.F."/>
        </authorList>
    </citation>
    <scope>NUCLEOTIDE SEQUENCE [LARGE SCALE GENOMIC DNA]</scope>
</reference>
<dbReference type="STRING" id="1798364.A3G54_00410"/>
<keyword evidence="2" id="KW-1133">Transmembrane helix</keyword>
<feature type="compositionally biased region" description="Gly residues" evidence="1">
    <location>
        <begin position="569"/>
        <end position="591"/>
    </location>
</feature>
<keyword evidence="2" id="KW-0812">Transmembrane</keyword>
<evidence type="ECO:0000313" key="6">
    <source>
        <dbReference type="Proteomes" id="UP000178894"/>
    </source>
</evidence>
<dbReference type="Pfam" id="PF09972">
    <property type="entry name" value="DUF2207"/>
    <property type="match status" value="1"/>
</dbReference>
<feature type="transmembrane region" description="Helical" evidence="2">
    <location>
        <begin position="238"/>
        <end position="258"/>
    </location>
</feature>
<sequence length="591" mass="66017">MFREIRIFIFIIVVFLFVPSIFAEETRQYWYDNINVSIKVNSDSTVDIEETQNYHFVGSYHQGWRSIPYDKISTISHISVADAENGQALKFSARRLNKEEPSSWGKYTYFEDGGAINIEWYYDFRDTNHSWTIKYKVHGAIGFYTSNDGLGWNIFTDYDVPVRRSDVALELPSGADFINYSGERDNSVGASSSHLSGDNKVYFSGEDFYAKEDFTVYATWPKGVVSEKAFWLDFINIYFAYIFSIFVVFTCLLIGIIYHFKIERIRKGGPIIVPQYDPPKNLRPAMAEVIVKEKITPKGWAATVVDLAIRGFVKIEEDKSGFFTKISKFFGSTNYIIHKIKNFDNDPVLEDYERKYLQILFNAKGHFSDYFSTRELKKSQSKAHKLYLSMQALKEDLYKEAEIDTYAYDVGPAQEKWEKIIWALAGIAIAVGFIGLASNTLSLFLVIGGSVAALWGFIKYEARLNASGKLLKEEWLGFKYYLEIAETLRMQNLTPEIFEKYLPYAMIFGVEKKWARAFEAISMPPPNWYSGGVYAGGSGGFSGPGASSFSPSAFSSSFSSSFTSAFSSSGGGGGGGGGAGGGGGGGGGGAS</sequence>
<accession>A0A1F5XZS0</accession>
<dbReference type="Proteomes" id="UP000178894">
    <property type="component" value="Unassembled WGS sequence"/>
</dbReference>
<feature type="region of interest" description="Disordered" evidence="1">
    <location>
        <begin position="564"/>
        <end position="591"/>
    </location>
</feature>
<feature type="transmembrane region" description="Helical" evidence="2">
    <location>
        <begin position="443"/>
        <end position="462"/>
    </location>
</feature>
<comment type="caution">
    <text evidence="5">The sequence shown here is derived from an EMBL/GenBank/DDBJ whole genome shotgun (WGS) entry which is preliminary data.</text>
</comment>
<evidence type="ECO:0000313" key="5">
    <source>
        <dbReference type="EMBL" id="OGF93349.1"/>
    </source>
</evidence>
<dbReference type="InterPro" id="IPR018702">
    <property type="entry name" value="DUF2207"/>
</dbReference>
<evidence type="ECO:0000256" key="2">
    <source>
        <dbReference type="SAM" id="Phobius"/>
    </source>
</evidence>
<dbReference type="Pfam" id="PF20990">
    <property type="entry name" value="DUF2207_C"/>
    <property type="match status" value="1"/>
</dbReference>
<evidence type="ECO:0000259" key="3">
    <source>
        <dbReference type="Pfam" id="PF09972"/>
    </source>
</evidence>
<gene>
    <name evidence="5" type="ORF">A3G54_00410</name>
</gene>
<protein>
    <recommendedName>
        <fullName evidence="7">DUF2207 domain-containing protein</fullName>
    </recommendedName>
</protein>
<evidence type="ECO:0000259" key="4">
    <source>
        <dbReference type="Pfam" id="PF20990"/>
    </source>
</evidence>
<proteinExistence type="predicted"/>
<feature type="domain" description="DUF2207" evidence="3">
    <location>
        <begin position="33"/>
        <end position="220"/>
    </location>
</feature>
<evidence type="ECO:0008006" key="7">
    <source>
        <dbReference type="Google" id="ProtNLM"/>
    </source>
</evidence>
<name>A0A1F5XZS0_9BACT</name>
<feature type="domain" description="Predicted membrane protein YciQ-like C-terminal" evidence="4">
    <location>
        <begin position="275"/>
        <end position="518"/>
    </location>
</feature>
<keyword evidence="2" id="KW-0472">Membrane</keyword>
<evidence type="ECO:0000256" key="1">
    <source>
        <dbReference type="SAM" id="MobiDB-lite"/>
    </source>
</evidence>